<sequence length="476" mass="51808">MSKHNFTPLDTVEHVWMTLKLPKHALQAIRLPTDVECCPSSFKVGHLAQASIGLSALSAALIWSIRNGATLPQVTVPAKHACIEFKSERLYMLDGKAGPSSFGTIGGLHKTLDGYIRMHDGFPNHRENALRVLGLRPDATRDEVAQKMLKWKSIDLETEAISSGAVMAALRSLDQWDELPQSRAIPTFPISISKLAAGLPYLTRVNTKDHANKCLAGIRVVEMSRVIAAPVAGKTLAAHGADVIWVTSPSLPDLPDTDIDVSRGKRTVQLDIKQPEDKTRLLELLRTADVFIQSYRPGSLAAQGLSNEELIAINPRLIIATLNAYGSDGPWSGRRGFDSLVQTCSGLNVAEADRFGAGEAARVLPCQALDHGSGYLLATGIMAALYKRATEGGSYEVKVSLAGVMNYLRSLGQYEGKSGFNRKDFKRPEDVADYLETRQTGFGELKAVKHAARIDGVEIGWEHMPKPLGSDDPLWL</sequence>
<evidence type="ECO:0008006" key="4">
    <source>
        <dbReference type="Google" id="ProtNLM"/>
    </source>
</evidence>
<dbReference type="InterPro" id="IPR050509">
    <property type="entry name" value="CoA-transferase_III"/>
</dbReference>
<dbReference type="SUPFAM" id="SSF89796">
    <property type="entry name" value="CoA-transferase family III (CaiB/BaiF)"/>
    <property type="match status" value="2"/>
</dbReference>
<dbReference type="OrthoDB" id="5863171at2759"/>
<name>A0A9P4T757_CURKU</name>
<keyword evidence="3" id="KW-1185">Reference proteome</keyword>
<protein>
    <recommendedName>
        <fullName evidence="4">CoA-transferase family III</fullName>
    </recommendedName>
</protein>
<evidence type="ECO:0000256" key="1">
    <source>
        <dbReference type="ARBA" id="ARBA00008383"/>
    </source>
</evidence>
<dbReference type="EMBL" id="SWKU01000029">
    <property type="protein sequence ID" value="KAF2996008.1"/>
    <property type="molecule type" value="Genomic_DNA"/>
</dbReference>
<gene>
    <name evidence="2" type="ORF">E8E13_001553</name>
</gene>
<dbReference type="GO" id="GO:0003824">
    <property type="term" value="F:catalytic activity"/>
    <property type="evidence" value="ECO:0007669"/>
    <property type="project" value="InterPro"/>
</dbReference>
<dbReference type="InterPro" id="IPR003673">
    <property type="entry name" value="CoA-Trfase_fam_III"/>
</dbReference>
<dbReference type="PANTHER" id="PTHR48228">
    <property type="entry name" value="SUCCINYL-COA--D-CITRAMALATE COA-TRANSFERASE"/>
    <property type="match status" value="1"/>
</dbReference>
<dbReference type="PANTHER" id="PTHR48228:SF4">
    <property type="entry name" value="BLR3030 PROTEIN"/>
    <property type="match status" value="1"/>
</dbReference>
<dbReference type="Pfam" id="PF02515">
    <property type="entry name" value="CoA_transf_3"/>
    <property type="match status" value="1"/>
</dbReference>
<evidence type="ECO:0000313" key="3">
    <source>
        <dbReference type="Proteomes" id="UP000801428"/>
    </source>
</evidence>
<accession>A0A9P4T757</accession>
<evidence type="ECO:0000313" key="2">
    <source>
        <dbReference type="EMBL" id="KAF2996008.1"/>
    </source>
</evidence>
<reference evidence="2" key="1">
    <citation type="submission" date="2019-04" db="EMBL/GenBank/DDBJ databases">
        <title>Sequencing of skin fungus with MAO and IRED activity.</title>
        <authorList>
            <person name="Marsaioli A.J."/>
            <person name="Bonatto J.M.C."/>
            <person name="Reis Junior O."/>
        </authorList>
    </citation>
    <scope>NUCLEOTIDE SEQUENCE</scope>
    <source>
        <strain evidence="2">30M1</strain>
    </source>
</reference>
<comment type="similarity">
    <text evidence="1">Belongs to the CoA-transferase III family.</text>
</comment>
<dbReference type="InterPro" id="IPR023606">
    <property type="entry name" value="CoA-Trfase_III_dom_1_sf"/>
</dbReference>
<dbReference type="Proteomes" id="UP000801428">
    <property type="component" value="Unassembled WGS sequence"/>
</dbReference>
<dbReference type="Gene3D" id="3.40.50.10540">
    <property type="entry name" value="Crotonobetainyl-coa:carnitine coa-transferase, domain 1"/>
    <property type="match status" value="1"/>
</dbReference>
<proteinExistence type="inferred from homology"/>
<comment type="caution">
    <text evidence="2">The sequence shown here is derived from an EMBL/GenBank/DDBJ whole genome shotgun (WGS) entry which is preliminary data.</text>
</comment>
<organism evidence="2 3">
    <name type="scientific">Curvularia kusanoi</name>
    <name type="common">Cochliobolus kusanoi</name>
    <dbReference type="NCBI Taxonomy" id="90978"/>
    <lineage>
        <taxon>Eukaryota</taxon>
        <taxon>Fungi</taxon>
        <taxon>Dikarya</taxon>
        <taxon>Ascomycota</taxon>
        <taxon>Pezizomycotina</taxon>
        <taxon>Dothideomycetes</taxon>
        <taxon>Pleosporomycetidae</taxon>
        <taxon>Pleosporales</taxon>
        <taxon>Pleosporineae</taxon>
        <taxon>Pleosporaceae</taxon>
        <taxon>Curvularia</taxon>
    </lineage>
</organism>
<dbReference type="AlphaFoldDB" id="A0A9P4T757"/>